<dbReference type="RefSeq" id="WP_131166754.1">
    <property type="nucleotide sequence ID" value="NZ_SDMQ01000001.1"/>
</dbReference>
<keyword evidence="2" id="KW-1185">Reference proteome</keyword>
<proteinExistence type="predicted"/>
<evidence type="ECO:0000313" key="2">
    <source>
        <dbReference type="Proteomes" id="UP000292373"/>
    </source>
</evidence>
<dbReference type="OrthoDB" id="5191453at2"/>
<dbReference type="Proteomes" id="UP000292373">
    <property type="component" value="Unassembled WGS sequence"/>
</dbReference>
<sequence>MSFTTAALIVSWLAIVLLAFGYAGLLAQVGELRRAVGDGSGQASQRPGGPVAGLALPASGALGRIRPAGGGVIAFVSPGCPACSDVLADLASGPSVGSVTVVSTGDCAEVPDALGATCLADSGDLLRKLQVPATPYLLAVDAAGTIIDSLLPIDPHELEHWLNHHAVQKGALP</sequence>
<dbReference type="AlphaFoldDB" id="A0A4Q9KJ32"/>
<dbReference type="EMBL" id="SDMQ01000001">
    <property type="protein sequence ID" value="TBT88626.1"/>
    <property type="molecule type" value="Genomic_DNA"/>
</dbReference>
<organism evidence="1 2">
    <name type="scientific">Propioniciclava sinopodophylli</name>
    <dbReference type="NCBI Taxonomy" id="1837344"/>
    <lineage>
        <taxon>Bacteria</taxon>
        <taxon>Bacillati</taxon>
        <taxon>Actinomycetota</taxon>
        <taxon>Actinomycetes</taxon>
        <taxon>Propionibacteriales</taxon>
        <taxon>Propionibacteriaceae</taxon>
        <taxon>Propioniciclava</taxon>
    </lineage>
</organism>
<name>A0A4Q9KJ32_9ACTN</name>
<accession>A0A4Q9KJ32</accession>
<protein>
    <recommendedName>
        <fullName evidence="3">Thioredoxin domain-containing protein</fullName>
    </recommendedName>
</protein>
<evidence type="ECO:0000313" key="1">
    <source>
        <dbReference type="EMBL" id="TBT88626.1"/>
    </source>
</evidence>
<reference evidence="1 2" key="1">
    <citation type="submission" date="2019-01" db="EMBL/GenBank/DDBJ databases">
        <title>Lactibacter flavus gen. nov., sp. nov., a novel bacterium of the family Propionibacteriaceae isolated from raw milk and dairy products.</title>
        <authorList>
            <person name="Huptas C."/>
            <person name="Wenning M."/>
            <person name="Breitenwieser F."/>
            <person name="Doll E."/>
            <person name="Von Neubeck M."/>
            <person name="Busse H.-J."/>
            <person name="Scherer S."/>
        </authorList>
    </citation>
    <scope>NUCLEOTIDE SEQUENCE [LARGE SCALE GENOMIC DNA]</scope>
    <source>
        <strain evidence="1 2">KCTC 33808</strain>
    </source>
</reference>
<gene>
    <name evidence="1" type="ORF">ET989_01365</name>
</gene>
<comment type="caution">
    <text evidence="1">The sequence shown here is derived from an EMBL/GenBank/DDBJ whole genome shotgun (WGS) entry which is preliminary data.</text>
</comment>
<evidence type="ECO:0008006" key="3">
    <source>
        <dbReference type="Google" id="ProtNLM"/>
    </source>
</evidence>